<proteinExistence type="predicted"/>
<evidence type="ECO:0000313" key="2">
    <source>
        <dbReference type="EMBL" id="TWR64430.1"/>
    </source>
</evidence>
<keyword evidence="3" id="KW-1185">Reference proteome</keyword>
<dbReference type="EMBL" id="FNKM01000002">
    <property type="protein sequence ID" value="SDR38572.1"/>
    <property type="molecule type" value="Genomic_DNA"/>
</dbReference>
<reference evidence="1 3" key="1">
    <citation type="submission" date="2016-10" db="EMBL/GenBank/DDBJ databases">
        <authorList>
            <person name="Varghese N."/>
            <person name="Submissions S."/>
        </authorList>
    </citation>
    <scope>NUCLEOTIDE SEQUENCE [LARGE SCALE GENOMIC DNA]</scope>
    <source>
        <strain evidence="1 3">BS2976</strain>
    </source>
</reference>
<dbReference type="Proteomes" id="UP000317267">
    <property type="component" value="Unassembled WGS sequence"/>
</dbReference>
<gene>
    <name evidence="2" type="ORF">FIV39_19800</name>
    <name evidence="1" type="ORF">SAMN04490186_5880</name>
</gene>
<evidence type="ECO:0000313" key="1">
    <source>
        <dbReference type="EMBL" id="SDR38572.1"/>
    </source>
</evidence>
<accession>A0A1H1ILM8</accession>
<evidence type="ECO:0000313" key="4">
    <source>
        <dbReference type="Proteomes" id="UP000317267"/>
    </source>
</evidence>
<dbReference type="AlphaFoldDB" id="A0A1H1ILM8"/>
<dbReference type="RefSeq" id="WP_090407986.1">
    <property type="nucleotide sequence ID" value="NZ_FNKM01000002.1"/>
</dbReference>
<dbReference type="Proteomes" id="UP000198740">
    <property type="component" value="Unassembled WGS sequence"/>
</dbReference>
<organism evidence="2 4">
    <name type="scientific">Pseudomonas grimontii</name>
    <dbReference type="NCBI Taxonomy" id="129847"/>
    <lineage>
        <taxon>Bacteria</taxon>
        <taxon>Pseudomonadati</taxon>
        <taxon>Pseudomonadota</taxon>
        <taxon>Gammaproteobacteria</taxon>
        <taxon>Pseudomonadales</taxon>
        <taxon>Pseudomonadaceae</taxon>
        <taxon>Pseudomonas</taxon>
    </lineage>
</organism>
<protein>
    <submittedName>
        <fullName evidence="2">Uncharacterized protein</fullName>
    </submittedName>
</protein>
<evidence type="ECO:0000313" key="3">
    <source>
        <dbReference type="Proteomes" id="UP000198740"/>
    </source>
</evidence>
<name>A0A1H1ILM8_9PSED</name>
<comment type="caution">
    <text evidence="2">The sequence shown here is derived from an EMBL/GenBank/DDBJ whole genome shotgun (WGS) entry which is preliminary data.</text>
</comment>
<reference evidence="2 4" key="2">
    <citation type="submission" date="2019-06" db="EMBL/GenBank/DDBJ databases">
        <title>Pseudomonas bimorpha sp. nov. isolated from bovine raw milk and skim milk concentrate.</title>
        <authorList>
            <person name="Hofmann K."/>
            <person name="Huptas C."/>
            <person name="Doll E."/>
            <person name="Scherer S."/>
            <person name="Wenning M."/>
        </authorList>
    </citation>
    <scope>NUCLEOTIDE SEQUENCE [LARGE SCALE GENOMIC DNA]</scope>
    <source>
        <strain evidence="2 4">DSM 17515</strain>
    </source>
</reference>
<sequence>MPKYRVEQTITLYGGELILNAAQAGARAHNLEPVANKKGRYTIVSPVQFKAGEVIVIPGEPDKALGQRLTKLDKVAGERNAE</sequence>
<dbReference type="OrthoDB" id="6959745at2"/>
<dbReference type="EMBL" id="VFES01000012">
    <property type="protein sequence ID" value="TWR64430.1"/>
    <property type="molecule type" value="Genomic_DNA"/>
</dbReference>